<evidence type="ECO:0000313" key="1">
    <source>
        <dbReference type="EMBL" id="TQD85100.1"/>
    </source>
</evidence>
<gene>
    <name evidence="1" type="ORF">C1H46_029384</name>
</gene>
<sequence length="90" mass="9720">MMMMMLKAQNFRQRSGLKMKIVFAVDAVGGETIRAESSAGIAFELAIFLGRGGDENERVLGVRLVLYLSGKLEAQVVEVKLALGLAAFVS</sequence>
<comment type="caution">
    <text evidence="1">The sequence shown here is derived from an EMBL/GenBank/DDBJ whole genome shotgun (WGS) entry which is preliminary data.</text>
</comment>
<dbReference type="EMBL" id="VIEB01000611">
    <property type="protein sequence ID" value="TQD85100.1"/>
    <property type="molecule type" value="Genomic_DNA"/>
</dbReference>
<protein>
    <submittedName>
        <fullName evidence="1">Uncharacterized protein</fullName>
    </submittedName>
</protein>
<evidence type="ECO:0000313" key="2">
    <source>
        <dbReference type="Proteomes" id="UP000315295"/>
    </source>
</evidence>
<reference evidence="1 2" key="1">
    <citation type="journal article" date="2019" name="G3 (Bethesda)">
        <title>Sequencing of a Wild Apple (Malus baccata) Genome Unravels the Differences Between Cultivated and Wild Apple Species Regarding Disease Resistance and Cold Tolerance.</title>
        <authorList>
            <person name="Chen X."/>
        </authorList>
    </citation>
    <scope>NUCLEOTIDE SEQUENCE [LARGE SCALE GENOMIC DNA]</scope>
    <source>
        <strain evidence="2">cv. Shandingzi</strain>
        <tissue evidence="1">Leaves</tissue>
    </source>
</reference>
<name>A0A540LF67_MALBA</name>
<accession>A0A540LF67</accession>
<dbReference type="AlphaFoldDB" id="A0A540LF67"/>
<proteinExistence type="predicted"/>
<keyword evidence="2" id="KW-1185">Reference proteome</keyword>
<dbReference type="Proteomes" id="UP000315295">
    <property type="component" value="Unassembled WGS sequence"/>
</dbReference>
<organism evidence="1 2">
    <name type="scientific">Malus baccata</name>
    <name type="common">Siberian crab apple</name>
    <name type="synonym">Pyrus baccata</name>
    <dbReference type="NCBI Taxonomy" id="106549"/>
    <lineage>
        <taxon>Eukaryota</taxon>
        <taxon>Viridiplantae</taxon>
        <taxon>Streptophyta</taxon>
        <taxon>Embryophyta</taxon>
        <taxon>Tracheophyta</taxon>
        <taxon>Spermatophyta</taxon>
        <taxon>Magnoliopsida</taxon>
        <taxon>eudicotyledons</taxon>
        <taxon>Gunneridae</taxon>
        <taxon>Pentapetalae</taxon>
        <taxon>rosids</taxon>
        <taxon>fabids</taxon>
        <taxon>Rosales</taxon>
        <taxon>Rosaceae</taxon>
        <taxon>Amygdaloideae</taxon>
        <taxon>Maleae</taxon>
        <taxon>Malus</taxon>
    </lineage>
</organism>